<feature type="transmembrane region" description="Helical" evidence="5">
    <location>
        <begin position="158"/>
        <end position="183"/>
    </location>
</feature>
<feature type="transmembrane region" description="Helical" evidence="5">
    <location>
        <begin position="98"/>
        <end position="126"/>
    </location>
</feature>
<comment type="subcellular location">
    <subcellularLocation>
        <location evidence="1">Endomembrane system</location>
        <topology evidence="1">Multi-pass membrane protein</topology>
    </subcellularLocation>
</comment>
<gene>
    <name evidence="7" type="ORF">IFJ97_05820</name>
</gene>
<reference evidence="7 8" key="1">
    <citation type="submission" date="2020-08" db="EMBL/GenBank/DDBJ databases">
        <title>Acidobacteriota in marine sediments use diverse sulfur dissimilation pathways.</title>
        <authorList>
            <person name="Wasmund K."/>
        </authorList>
    </citation>
    <scope>NUCLEOTIDE SEQUENCE [LARGE SCALE GENOMIC DNA]</scope>
    <source>
        <strain evidence="7">MAG AM3-A</strain>
    </source>
</reference>
<accession>A0A8J7C5J0</accession>
<dbReference type="Gene3D" id="1.20.1250.20">
    <property type="entry name" value="MFS general substrate transporter like domains"/>
    <property type="match status" value="2"/>
</dbReference>
<evidence type="ECO:0000256" key="3">
    <source>
        <dbReference type="ARBA" id="ARBA00022989"/>
    </source>
</evidence>
<protein>
    <submittedName>
        <fullName evidence="7">MFS transporter</fullName>
    </submittedName>
</protein>
<dbReference type="InterPro" id="IPR000849">
    <property type="entry name" value="Sugar_P_transporter"/>
</dbReference>
<dbReference type="GO" id="GO:0061513">
    <property type="term" value="F:glucose 6-phosphate:phosphate antiporter activity"/>
    <property type="evidence" value="ECO:0007669"/>
    <property type="project" value="TreeGrafter"/>
</dbReference>
<evidence type="ECO:0000313" key="8">
    <source>
        <dbReference type="Proteomes" id="UP000598633"/>
    </source>
</evidence>
<dbReference type="Pfam" id="PF07690">
    <property type="entry name" value="MFS_1"/>
    <property type="match status" value="1"/>
</dbReference>
<feature type="transmembrane region" description="Helical" evidence="5">
    <location>
        <begin position="132"/>
        <end position="151"/>
    </location>
</feature>
<feature type="transmembrane region" description="Helical" evidence="5">
    <location>
        <begin position="322"/>
        <end position="340"/>
    </location>
</feature>
<evidence type="ECO:0000313" key="7">
    <source>
        <dbReference type="EMBL" id="MBD3870861.1"/>
    </source>
</evidence>
<evidence type="ECO:0000256" key="5">
    <source>
        <dbReference type="SAM" id="Phobius"/>
    </source>
</evidence>
<dbReference type="AlphaFoldDB" id="A0A8J7C5J0"/>
<dbReference type="InterPro" id="IPR011701">
    <property type="entry name" value="MFS"/>
</dbReference>
<dbReference type="SUPFAM" id="SSF103473">
    <property type="entry name" value="MFS general substrate transporter"/>
    <property type="match status" value="1"/>
</dbReference>
<feature type="transmembrane region" description="Helical" evidence="5">
    <location>
        <begin position="379"/>
        <end position="397"/>
    </location>
</feature>
<keyword evidence="4 5" id="KW-0472">Membrane</keyword>
<evidence type="ECO:0000256" key="1">
    <source>
        <dbReference type="ARBA" id="ARBA00004127"/>
    </source>
</evidence>
<dbReference type="PANTHER" id="PTHR43826:SF7">
    <property type="entry name" value="PROTEIN UHPC, PUTATIVE-RELATED"/>
    <property type="match status" value="1"/>
</dbReference>
<dbReference type="PROSITE" id="PS50850">
    <property type="entry name" value="MFS"/>
    <property type="match status" value="1"/>
</dbReference>
<organism evidence="7 8">
    <name type="scientific">Candidatus Sulfomarinibacter kjeldsenii</name>
    <dbReference type="NCBI Taxonomy" id="2885994"/>
    <lineage>
        <taxon>Bacteria</taxon>
        <taxon>Pseudomonadati</taxon>
        <taxon>Acidobacteriota</taxon>
        <taxon>Thermoanaerobaculia</taxon>
        <taxon>Thermoanaerobaculales</taxon>
        <taxon>Candidatus Sulfomarinibacteraceae</taxon>
        <taxon>Candidatus Sulfomarinibacter</taxon>
    </lineage>
</organism>
<feature type="transmembrane region" description="Helical" evidence="5">
    <location>
        <begin position="425"/>
        <end position="445"/>
    </location>
</feature>
<dbReference type="GO" id="GO:0005886">
    <property type="term" value="C:plasma membrane"/>
    <property type="evidence" value="ECO:0007669"/>
    <property type="project" value="TreeGrafter"/>
</dbReference>
<evidence type="ECO:0000256" key="4">
    <source>
        <dbReference type="ARBA" id="ARBA00023136"/>
    </source>
</evidence>
<keyword evidence="3 5" id="KW-1133">Transmembrane helix</keyword>
<dbReference type="EMBL" id="JACXWA010000097">
    <property type="protein sequence ID" value="MBD3870861.1"/>
    <property type="molecule type" value="Genomic_DNA"/>
</dbReference>
<feature type="transmembrane region" description="Helical" evidence="5">
    <location>
        <begin position="63"/>
        <end position="86"/>
    </location>
</feature>
<evidence type="ECO:0000256" key="2">
    <source>
        <dbReference type="ARBA" id="ARBA00022692"/>
    </source>
</evidence>
<dbReference type="InterPro" id="IPR020846">
    <property type="entry name" value="MFS_dom"/>
</dbReference>
<dbReference type="InterPro" id="IPR036259">
    <property type="entry name" value="MFS_trans_sf"/>
</dbReference>
<evidence type="ECO:0000259" key="6">
    <source>
        <dbReference type="PROSITE" id="PS50850"/>
    </source>
</evidence>
<sequence>MNPFRVFKTGEDRPPIDDQNVIDRLYKRHRLRIMLAITIGYGLVYTCRLALSMVKKPLIDGGIFTPVELGIIGSALFYTYAFGKLTNGFLADHMNLKIFFAFGVLISALINIGMGFSTILWVSVLLWALNGWFQGFGAPTGAVALATWFSNRERGRMYGIWSTAHAIGEGLTFVGVAGLVTLWGWRAGFWGPGLMCIVVAGGLYLLMQDRPETLGLPRVAEWKNDYVRSDEGSKEKKESTWAVQRTILKIPAIWVLALASASIYVTRYAINSWGVLYLQEAKGYTLMQAGAAISVNTIAGILGALAFGFASDKIFNARRPPTNVIFAFMEIIGLLMVFFGPPGKPVFMTVAFFIYGFGLTGLVTSLGGLFALDIAPKRAAGAAMGFIGVFSYIGAAMQDQISGHLIERGITMIDGVRHYDFTTVIWFWIGSSVLSFILATSLWRVRMRD</sequence>
<feature type="transmembrane region" description="Helical" evidence="5">
    <location>
        <begin position="189"/>
        <end position="207"/>
    </location>
</feature>
<dbReference type="InterPro" id="IPR051337">
    <property type="entry name" value="OPA_Antiporter"/>
</dbReference>
<dbReference type="Proteomes" id="UP000598633">
    <property type="component" value="Unassembled WGS sequence"/>
</dbReference>
<keyword evidence="2 5" id="KW-0812">Transmembrane</keyword>
<dbReference type="PIRSF" id="PIRSF002808">
    <property type="entry name" value="Hexose_phosphate_transp"/>
    <property type="match status" value="1"/>
</dbReference>
<dbReference type="PANTHER" id="PTHR43826">
    <property type="entry name" value="GLUCOSE-6-PHOSPHATE EXCHANGER SLC37A4"/>
    <property type="match status" value="1"/>
</dbReference>
<dbReference type="GO" id="GO:0012505">
    <property type="term" value="C:endomembrane system"/>
    <property type="evidence" value="ECO:0007669"/>
    <property type="project" value="UniProtKB-SubCell"/>
</dbReference>
<feature type="transmembrane region" description="Helical" evidence="5">
    <location>
        <begin position="286"/>
        <end position="310"/>
    </location>
</feature>
<feature type="transmembrane region" description="Helical" evidence="5">
    <location>
        <begin position="33"/>
        <end position="51"/>
    </location>
</feature>
<feature type="transmembrane region" description="Helical" evidence="5">
    <location>
        <begin position="246"/>
        <end position="266"/>
    </location>
</feature>
<proteinExistence type="predicted"/>
<feature type="domain" description="Major facilitator superfamily (MFS) profile" evidence="6">
    <location>
        <begin position="33"/>
        <end position="447"/>
    </location>
</feature>
<comment type="caution">
    <text evidence="7">The sequence shown here is derived from an EMBL/GenBank/DDBJ whole genome shotgun (WGS) entry which is preliminary data.</text>
</comment>
<name>A0A8J7C5J0_9BACT</name>
<dbReference type="GO" id="GO:0035435">
    <property type="term" value="P:phosphate ion transmembrane transport"/>
    <property type="evidence" value="ECO:0007669"/>
    <property type="project" value="TreeGrafter"/>
</dbReference>
<feature type="transmembrane region" description="Helical" evidence="5">
    <location>
        <begin position="346"/>
        <end position="372"/>
    </location>
</feature>